<proteinExistence type="predicted"/>
<dbReference type="PANTHER" id="PTHR15131:SF3">
    <property type="entry name" value="SNRNA-ACTIVATING PROTEIN COMPLEX SUBUNIT 1"/>
    <property type="match status" value="1"/>
</dbReference>
<dbReference type="AlphaFoldDB" id="A0A9Q1II26"/>
<dbReference type="EMBL" id="JAINUF010000015">
    <property type="protein sequence ID" value="KAJ8341310.1"/>
    <property type="molecule type" value="Genomic_DNA"/>
</dbReference>
<dbReference type="OrthoDB" id="20127at2759"/>
<dbReference type="GO" id="GO:0042796">
    <property type="term" value="P:snRNA transcription by RNA polymerase III"/>
    <property type="evidence" value="ECO:0007669"/>
    <property type="project" value="TreeGrafter"/>
</dbReference>
<gene>
    <name evidence="2" type="ORF">SKAU_G00336010</name>
</gene>
<dbReference type="Pfam" id="PF09808">
    <property type="entry name" value="SNAPC1"/>
    <property type="match status" value="1"/>
</dbReference>
<protein>
    <recommendedName>
        <fullName evidence="4">snRNA-activating protein complex subunit 1</fullName>
    </recommendedName>
</protein>
<organism evidence="2 3">
    <name type="scientific">Synaphobranchus kaupii</name>
    <name type="common">Kaup's arrowtooth eel</name>
    <dbReference type="NCBI Taxonomy" id="118154"/>
    <lineage>
        <taxon>Eukaryota</taxon>
        <taxon>Metazoa</taxon>
        <taxon>Chordata</taxon>
        <taxon>Craniata</taxon>
        <taxon>Vertebrata</taxon>
        <taxon>Euteleostomi</taxon>
        <taxon>Actinopterygii</taxon>
        <taxon>Neopterygii</taxon>
        <taxon>Teleostei</taxon>
        <taxon>Anguilliformes</taxon>
        <taxon>Synaphobranchidae</taxon>
        <taxon>Synaphobranchus</taxon>
    </lineage>
</organism>
<dbReference type="Proteomes" id="UP001152622">
    <property type="component" value="Chromosome 15"/>
</dbReference>
<keyword evidence="3" id="KW-1185">Reference proteome</keyword>
<feature type="compositionally biased region" description="Basic residues" evidence="1">
    <location>
        <begin position="347"/>
        <end position="358"/>
    </location>
</feature>
<dbReference type="GO" id="GO:0042795">
    <property type="term" value="P:snRNA transcription by RNA polymerase II"/>
    <property type="evidence" value="ECO:0007669"/>
    <property type="project" value="TreeGrafter"/>
</dbReference>
<dbReference type="GO" id="GO:0019185">
    <property type="term" value="C:snRNA-activating protein complex"/>
    <property type="evidence" value="ECO:0007669"/>
    <property type="project" value="TreeGrafter"/>
</dbReference>
<feature type="region of interest" description="Disordered" evidence="1">
    <location>
        <begin position="337"/>
        <end position="358"/>
    </location>
</feature>
<evidence type="ECO:0000313" key="3">
    <source>
        <dbReference type="Proteomes" id="UP001152622"/>
    </source>
</evidence>
<evidence type="ECO:0008006" key="4">
    <source>
        <dbReference type="Google" id="ProtNLM"/>
    </source>
</evidence>
<dbReference type="GO" id="GO:0043565">
    <property type="term" value="F:sequence-specific DNA binding"/>
    <property type="evidence" value="ECO:0007669"/>
    <property type="project" value="TreeGrafter"/>
</dbReference>
<sequence>MEYFIEPVKSDCEDLLSRFQRTESVRYEEFAAIWRKMDFPSIFYGKMAANEMRAFSRLVMTTAYPYVLPPYNFQIRVGGLYLLYALYNTQLAVPKEKITIALKDWESIMKFQQDAVNSQHYDVCYIFRKLLSDKAVFFAAMPKPLSFQVKRKPKRHLVCEAFRDRPARVKDLITTETLEEISNVQEHYEKVKATITASSGQSDTAISLINKDLGACLQDTVMTYQNWLDEVTGKRTDSGDAADPGEGTSKQGDSSRRAELLASIKSKSYGQLTEASKSRRHRQVEMDMFASETKHTPGVRVRNRMPSLKARTKKNLLNKGNLREEILQATKQWHLSVAEQDKPAKPRDHKRFKYSHPA</sequence>
<reference evidence="2" key="1">
    <citation type="journal article" date="2023" name="Science">
        <title>Genome structures resolve the early diversification of teleost fishes.</title>
        <authorList>
            <person name="Parey E."/>
            <person name="Louis A."/>
            <person name="Montfort J."/>
            <person name="Bouchez O."/>
            <person name="Roques C."/>
            <person name="Iampietro C."/>
            <person name="Lluch J."/>
            <person name="Castinel A."/>
            <person name="Donnadieu C."/>
            <person name="Desvignes T."/>
            <person name="Floi Bucao C."/>
            <person name="Jouanno E."/>
            <person name="Wen M."/>
            <person name="Mejri S."/>
            <person name="Dirks R."/>
            <person name="Jansen H."/>
            <person name="Henkel C."/>
            <person name="Chen W.J."/>
            <person name="Zahm M."/>
            <person name="Cabau C."/>
            <person name="Klopp C."/>
            <person name="Thompson A.W."/>
            <person name="Robinson-Rechavi M."/>
            <person name="Braasch I."/>
            <person name="Lecointre G."/>
            <person name="Bobe J."/>
            <person name="Postlethwait J.H."/>
            <person name="Berthelot C."/>
            <person name="Roest Crollius H."/>
            <person name="Guiguen Y."/>
        </authorList>
    </citation>
    <scope>NUCLEOTIDE SEQUENCE</scope>
    <source>
        <strain evidence="2">WJC10195</strain>
    </source>
</reference>
<feature type="region of interest" description="Disordered" evidence="1">
    <location>
        <begin position="233"/>
        <end position="256"/>
    </location>
</feature>
<evidence type="ECO:0000256" key="1">
    <source>
        <dbReference type="SAM" id="MobiDB-lite"/>
    </source>
</evidence>
<comment type="caution">
    <text evidence="2">The sequence shown here is derived from an EMBL/GenBank/DDBJ whole genome shotgun (WGS) entry which is preliminary data.</text>
</comment>
<accession>A0A9Q1II26</accession>
<dbReference type="PANTHER" id="PTHR15131">
    <property type="entry name" value="SMALL NUCLEAR RNA ACTIVATING COMPLEX, POLYPEPTIDE 1"/>
    <property type="match status" value="1"/>
</dbReference>
<name>A0A9Q1II26_SYNKA</name>
<dbReference type="InterPro" id="IPR019188">
    <property type="entry name" value="SNAPC1"/>
</dbReference>
<evidence type="ECO:0000313" key="2">
    <source>
        <dbReference type="EMBL" id="KAJ8341310.1"/>
    </source>
</evidence>